<evidence type="ECO:0000313" key="1">
    <source>
        <dbReference type="EMBL" id="CAF4950495.1"/>
    </source>
</evidence>
<accession>A0A821XW31</accession>
<comment type="caution">
    <text evidence="1">The sequence shown here is derived from an EMBL/GenBank/DDBJ whole genome shotgun (WGS) entry which is preliminary data.</text>
</comment>
<gene>
    <name evidence="1" type="ORF">PMACD_LOCUS15635</name>
</gene>
<sequence>MLMIQDSEEIKSQQRLVNLLLEPIQVLFLARHFVVGWNFKNLTTPAVREQHNSLSQIREAANCIYSATLVSGFFLVSDVSRTNEAAFVVQRRGQAAATSRTPRLHKTSLSLHGISI</sequence>
<organism evidence="1 2">
    <name type="scientific">Pieris macdunnoughi</name>
    <dbReference type="NCBI Taxonomy" id="345717"/>
    <lineage>
        <taxon>Eukaryota</taxon>
        <taxon>Metazoa</taxon>
        <taxon>Ecdysozoa</taxon>
        <taxon>Arthropoda</taxon>
        <taxon>Hexapoda</taxon>
        <taxon>Insecta</taxon>
        <taxon>Pterygota</taxon>
        <taxon>Neoptera</taxon>
        <taxon>Endopterygota</taxon>
        <taxon>Lepidoptera</taxon>
        <taxon>Glossata</taxon>
        <taxon>Ditrysia</taxon>
        <taxon>Papilionoidea</taxon>
        <taxon>Pieridae</taxon>
        <taxon>Pierinae</taxon>
        <taxon>Pieris</taxon>
    </lineage>
</organism>
<reference evidence="1" key="1">
    <citation type="submission" date="2021-02" db="EMBL/GenBank/DDBJ databases">
        <authorList>
            <person name="Steward A R."/>
        </authorList>
    </citation>
    <scope>NUCLEOTIDE SEQUENCE</scope>
</reference>
<dbReference type="EMBL" id="CAJOBZ010000072">
    <property type="protein sequence ID" value="CAF4950495.1"/>
    <property type="molecule type" value="Genomic_DNA"/>
</dbReference>
<proteinExistence type="predicted"/>
<protein>
    <submittedName>
        <fullName evidence="1">Uncharacterized protein</fullName>
    </submittedName>
</protein>
<keyword evidence="2" id="KW-1185">Reference proteome</keyword>
<evidence type="ECO:0000313" key="2">
    <source>
        <dbReference type="Proteomes" id="UP000663880"/>
    </source>
</evidence>
<dbReference type="AlphaFoldDB" id="A0A821XW31"/>
<dbReference type="Proteomes" id="UP000663880">
    <property type="component" value="Unassembled WGS sequence"/>
</dbReference>
<name>A0A821XW31_9NEOP</name>